<sequence>MGNVNRILRIAQIVLMVFTIFMVFGGIYLLLKFIPVTLMGILYWGVIALFYLSLVIGRLTGMGNGIGGILVICGALWNAMASLNGYEFMMMPEWFFKVPWVLVLGGLIILSMDMYLKREVVNSNKLLTKRNFGVLLMNVLVMIGIYFLIHAPRVTLANVDQGISISYFTGIYLYLSLAAIWLTVLALGLVVVNIKRAFKIGTSVVSFLSILILDSIYFMIPACFWFGLNPILLSLYMVTSIAVLPVAKRVSA</sequence>
<reference evidence="2 3" key="1">
    <citation type="journal article" date="2014" name="Int. J. Syst. Evol. Microbiol.">
        <title>Listeria floridensis sp. nov., Listeria aquatica sp. nov., Listeria cornellensis sp. nov., Listeria riparia sp. nov. and Listeria grandensis sp. nov., from agricultural and natural environments.</title>
        <authorList>
            <person name="den Bakker H.C."/>
            <person name="Warchocki S."/>
            <person name="Wright E.M."/>
            <person name="Allred A.F."/>
            <person name="Ahlstrom C."/>
            <person name="Manuel C.S."/>
            <person name="Stasiewicz M.J."/>
            <person name="Burrell A."/>
            <person name="Roof S."/>
            <person name="Strawn L."/>
            <person name="Fortes E.D."/>
            <person name="Nightingale K.K."/>
            <person name="Kephart D."/>
            <person name="Wiedmann M."/>
        </authorList>
    </citation>
    <scope>NUCLEOTIDE SEQUENCE [LARGE SCALE GENOMIC DNA]</scope>
    <source>
        <strain evidence="2 3">FSL S10-1188</strain>
    </source>
</reference>
<name>W7BD31_9LIST</name>
<dbReference type="PATRIC" id="fig|1265818.5.peg.688"/>
<feature type="transmembrane region" description="Helical" evidence="1">
    <location>
        <begin position="226"/>
        <end position="247"/>
    </location>
</feature>
<feature type="transmembrane region" description="Helical" evidence="1">
    <location>
        <begin position="204"/>
        <end position="220"/>
    </location>
</feature>
<organism evidence="2 3">
    <name type="scientific">Listeria aquatica FSL S10-1188</name>
    <dbReference type="NCBI Taxonomy" id="1265818"/>
    <lineage>
        <taxon>Bacteria</taxon>
        <taxon>Bacillati</taxon>
        <taxon>Bacillota</taxon>
        <taxon>Bacilli</taxon>
        <taxon>Bacillales</taxon>
        <taxon>Listeriaceae</taxon>
        <taxon>Listeria</taxon>
    </lineage>
</organism>
<feature type="transmembrane region" description="Helical" evidence="1">
    <location>
        <begin position="36"/>
        <end position="54"/>
    </location>
</feature>
<keyword evidence="3" id="KW-1185">Reference proteome</keyword>
<comment type="caution">
    <text evidence="2">The sequence shown here is derived from an EMBL/GenBank/DDBJ whole genome shotgun (WGS) entry which is preliminary data.</text>
</comment>
<keyword evidence="1" id="KW-0472">Membrane</keyword>
<dbReference type="AlphaFoldDB" id="W7BD31"/>
<gene>
    <name evidence="2" type="ORF">MAQA_03411</name>
</gene>
<feature type="transmembrane region" description="Helical" evidence="1">
    <location>
        <begin position="7"/>
        <end position="30"/>
    </location>
</feature>
<dbReference type="STRING" id="1265818.MAQA_03411"/>
<keyword evidence="1" id="KW-1133">Transmembrane helix</keyword>
<accession>W7BD31</accession>
<feature type="transmembrane region" description="Helical" evidence="1">
    <location>
        <begin position="171"/>
        <end position="192"/>
    </location>
</feature>
<evidence type="ECO:0000313" key="2">
    <source>
        <dbReference type="EMBL" id="EUJ20996.1"/>
    </source>
</evidence>
<dbReference type="EMBL" id="AOCG01000003">
    <property type="protein sequence ID" value="EUJ20996.1"/>
    <property type="molecule type" value="Genomic_DNA"/>
</dbReference>
<feature type="transmembrane region" description="Helical" evidence="1">
    <location>
        <begin position="132"/>
        <end position="151"/>
    </location>
</feature>
<dbReference type="Proteomes" id="UP000019246">
    <property type="component" value="Unassembled WGS sequence"/>
</dbReference>
<protein>
    <submittedName>
        <fullName evidence="2">Uncharacterized protein</fullName>
    </submittedName>
</protein>
<feature type="transmembrane region" description="Helical" evidence="1">
    <location>
        <begin position="66"/>
        <end position="86"/>
    </location>
</feature>
<evidence type="ECO:0000256" key="1">
    <source>
        <dbReference type="SAM" id="Phobius"/>
    </source>
</evidence>
<keyword evidence="1" id="KW-0812">Transmembrane</keyword>
<proteinExistence type="predicted"/>
<dbReference type="OrthoDB" id="9938299at2"/>
<evidence type="ECO:0000313" key="3">
    <source>
        <dbReference type="Proteomes" id="UP000019246"/>
    </source>
</evidence>
<feature type="transmembrane region" description="Helical" evidence="1">
    <location>
        <begin position="98"/>
        <end position="116"/>
    </location>
</feature>
<dbReference type="RefSeq" id="WP_036071176.1">
    <property type="nucleotide sequence ID" value="NZ_AOCG01000003.1"/>
</dbReference>